<organism evidence="1 2">
    <name type="scientific">Jimgerdemannia flammicorona</name>
    <dbReference type="NCBI Taxonomy" id="994334"/>
    <lineage>
        <taxon>Eukaryota</taxon>
        <taxon>Fungi</taxon>
        <taxon>Fungi incertae sedis</taxon>
        <taxon>Mucoromycota</taxon>
        <taxon>Mucoromycotina</taxon>
        <taxon>Endogonomycetes</taxon>
        <taxon>Endogonales</taxon>
        <taxon>Endogonaceae</taxon>
        <taxon>Jimgerdemannia</taxon>
    </lineage>
</organism>
<dbReference type="Proteomes" id="UP000274822">
    <property type="component" value="Unassembled WGS sequence"/>
</dbReference>
<protein>
    <submittedName>
        <fullName evidence="1">Uncharacterized protein</fullName>
    </submittedName>
</protein>
<reference evidence="1 2" key="1">
    <citation type="journal article" date="2018" name="New Phytol.">
        <title>Phylogenomics of Endogonaceae and evolution of mycorrhizas within Mucoromycota.</title>
        <authorList>
            <person name="Chang Y."/>
            <person name="Desiro A."/>
            <person name="Na H."/>
            <person name="Sandor L."/>
            <person name="Lipzen A."/>
            <person name="Clum A."/>
            <person name="Barry K."/>
            <person name="Grigoriev I.V."/>
            <person name="Martin F.M."/>
            <person name="Stajich J.E."/>
            <person name="Smith M.E."/>
            <person name="Bonito G."/>
            <person name="Spatafora J.W."/>
        </authorList>
    </citation>
    <scope>NUCLEOTIDE SEQUENCE [LARGE SCALE GENOMIC DNA]</scope>
    <source>
        <strain evidence="1 2">AD002</strain>
    </source>
</reference>
<evidence type="ECO:0000313" key="1">
    <source>
        <dbReference type="EMBL" id="RUS26609.1"/>
    </source>
</evidence>
<comment type="caution">
    <text evidence="1">The sequence shown here is derived from an EMBL/GenBank/DDBJ whole genome shotgun (WGS) entry which is preliminary data.</text>
</comment>
<evidence type="ECO:0000313" key="2">
    <source>
        <dbReference type="Proteomes" id="UP000274822"/>
    </source>
</evidence>
<gene>
    <name evidence="1" type="ORF">BC938DRAFT_470531</name>
</gene>
<proteinExistence type="predicted"/>
<name>A0A433QA52_9FUNG</name>
<keyword evidence="2" id="KW-1185">Reference proteome</keyword>
<dbReference type="AlphaFoldDB" id="A0A433QA52"/>
<accession>A0A433QA52</accession>
<dbReference type="EMBL" id="RBNJ01010079">
    <property type="protein sequence ID" value="RUS26609.1"/>
    <property type="molecule type" value="Genomic_DNA"/>
</dbReference>
<sequence length="284" mass="31960">MTAVRERDFSDSLAMKRSYHAMEILCGTAPANVKILQEKFYVIVTTLFDIFLPNSNGNMNHFGKIFETLLRRHPGPILDMVVIEGKATRLMDQMLPYIYESSVQGAMLGLLFFPTVQHDMKVKRQECYSRLQEMEFLEKVLAFLEFKELPMFVTAASEFLIRMIEDASRTEDSDILFKSLEMQQGADIVGRIVELAATGTDKQREAAISVLNGFLVKSNAPPFRSLMGSSIYSDMPTPVSPLYSVSTSVQELLHPHLQRLCDMLIVEKGGTAAGDAIPSYVLHY</sequence>